<gene>
    <name evidence="1" type="ORF">SAMN04488061_3264</name>
</gene>
<evidence type="ECO:0000313" key="1">
    <source>
        <dbReference type="EMBL" id="SDP51759.1"/>
    </source>
</evidence>
<evidence type="ECO:0008006" key="3">
    <source>
        <dbReference type="Google" id="ProtNLM"/>
    </source>
</evidence>
<accession>A0A1H0TCN1</accession>
<proteinExistence type="predicted"/>
<keyword evidence="2" id="KW-1185">Reference proteome</keyword>
<reference evidence="1 2" key="1">
    <citation type="submission" date="2016-10" db="EMBL/GenBank/DDBJ databases">
        <authorList>
            <person name="Varghese N."/>
            <person name="Submissions S."/>
        </authorList>
    </citation>
    <scope>NUCLEOTIDE SEQUENCE [LARGE SCALE GENOMIC DNA]</scope>
    <source>
        <strain evidence="1 2">CGMCC 1.6497</strain>
    </source>
</reference>
<evidence type="ECO:0000313" key="2">
    <source>
        <dbReference type="Proteomes" id="UP000198795"/>
    </source>
</evidence>
<protein>
    <recommendedName>
        <fullName evidence="3">Transposase</fullName>
    </recommendedName>
</protein>
<dbReference type="Proteomes" id="UP000198795">
    <property type="component" value="Unassembled WGS sequence"/>
</dbReference>
<dbReference type="EMBL" id="FNJC01000004">
    <property type="protein sequence ID" value="SDP51759.1"/>
    <property type="molecule type" value="Genomic_DNA"/>
</dbReference>
<comment type="caution">
    <text evidence="1">The sequence shown here is derived from an EMBL/GenBank/DDBJ whole genome shotgun (WGS) entry which is preliminary data.</text>
</comment>
<organism evidence="1 2">
    <name type="scientific">Filomicrobium insigne</name>
    <dbReference type="NCBI Taxonomy" id="418854"/>
    <lineage>
        <taxon>Bacteria</taxon>
        <taxon>Pseudomonadati</taxon>
        <taxon>Pseudomonadota</taxon>
        <taxon>Alphaproteobacteria</taxon>
        <taxon>Hyphomicrobiales</taxon>
        <taxon>Hyphomicrobiaceae</taxon>
        <taxon>Filomicrobium</taxon>
    </lineage>
</organism>
<name>A0A1H0TCN1_9HYPH</name>
<sequence>MRRFLVEPSYISASRSFGDVQILCTWSRRKDKVALRPVLRRLYANQLVELVIVADAIYCGVTATNHS</sequence>